<name>A0A2T7NPH3_POMCA</name>
<dbReference type="GO" id="GO:0005912">
    <property type="term" value="C:adherens junction"/>
    <property type="evidence" value="ECO:0007669"/>
    <property type="project" value="TreeGrafter"/>
</dbReference>
<dbReference type="GO" id="GO:0045211">
    <property type="term" value="C:postsynaptic membrane"/>
    <property type="evidence" value="ECO:0007669"/>
    <property type="project" value="TreeGrafter"/>
</dbReference>
<dbReference type="GO" id="GO:0098968">
    <property type="term" value="P:neurotransmitter receptor transport postsynaptic membrane to endosome"/>
    <property type="evidence" value="ECO:0007669"/>
    <property type="project" value="TreeGrafter"/>
</dbReference>
<dbReference type="GO" id="GO:0098887">
    <property type="term" value="P:neurotransmitter receptor transport, endosome to postsynaptic membrane"/>
    <property type="evidence" value="ECO:0007669"/>
    <property type="project" value="TreeGrafter"/>
</dbReference>
<dbReference type="GO" id="GO:0045197">
    <property type="term" value="P:establishment or maintenance of epithelial cell apical/basal polarity"/>
    <property type="evidence" value="ECO:0007669"/>
    <property type="project" value="TreeGrafter"/>
</dbReference>
<dbReference type="Pfam" id="PF13855">
    <property type="entry name" value="LRR_8"/>
    <property type="match status" value="3"/>
</dbReference>
<keyword evidence="6" id="KW-1185">Reference proteome</keyword>
<evidence type="ECO:0000256" key="2">
    <source>
        <dbReference type="ARBA" id="ARBA00022737"/>
    </source>
</evidence>
<dbReference type="SUPFAM" id="SSF52058">
    <property type="entry name" value="L domain-like"/>
    <property type="match status" value="1"/>
</dbReference>
<feature type="compositionally biased region" description="Polar residues" evidence="3">
    <location>
        <begin position="748"/>
        <end position="767"/>
    </location>
</feature>
<dbReference type="InterPro" id="IPR050614">
    <property type="entry name" value="Synaptic_Scaffolding_LAP-MAGUK"/>
</dbReference>
<dbReference type="STRING" id="400727.A0A2T7NPH3"/>
<dbReference type="SMART" id="SM00364">
    <property type="entry name" value="LRR_BAC"/>
    <property type="match status" value="10"/>
</dbReference>
<dbReference type="Proteomes" id="UP000245119">
    <property type="component" value="Linkage Group LG10"/>
</dbReference>
<feature type="compositionally biased region" description="Low complexity" evidence="3">
    <location>
        <begin position="848"/>
        <end position="858"/>
    </location>
</feature>
<dbReference type="SMART" id="SM00228">
    <property type="entry name" value="PDZ"/>
    <property type="match status" value="1"/>
</dbReference>
<protein>
    <recommendedName>
        <fullName evidence="4">PDZ domain-containing protein</fullName>
    </recommendedName>
</protein>
<dbReference type="Pfam" id="PF23598">
    <property type="entry name" value="LRR_14"/>
    <property type="match status" value="1"/>
</dbReference>
<feature type="region of interest" description="Disordered" evidence="3">
    <location>
        <begin position="617"/>
        <end position="925"/>
    </location>
</feature>
<feature type="compositionally biased region" description="Polar residues" evidence="3">
    <location>
        <begin position="1113"/>
        <end position="1127"/>
    </location>
</feature>
<proteinExistence type="predicted"/>
<dbReference type="InterPro" id="IPR055414">
    <property type="entry name" value="LRR_R13L4/SHOC2-like"/>
</dbReference>
<evidence type="ECO:0000313" key="6">
    <source>
        <dbReference type="Proteomes" id="UP000245119"/>
    </source>
</evidence>
<feature type="compositionally biased region" description="Basic residues" evidence="3">
    <location>
        <begin position="655"/>
        <end position="668"/>
    </location>
</feature>
<dbReference type="SMART" id="SM00369">
    <property type="entry name" value="LRR_TYP"/>
    <property type="match status" value="12"/>
</dbReference>
<gene>
    <name evidence="5" type="ORF">C0Q70_16318</name>
</gene>
<dbReference type="AlphaFoldDB" id="A0A2T7NPH3"/>
<evidence type="ECO:0000259" key="4">
    <source>
        <dbReference type="PROSITE" id="PS50106"/>
    </source>
</evidence>
<feature type="compositionally biased region" description="Low complexity" evidence="3">
    <location>
        <begin position="1099"/>
        <end position="1110"/>
    </location>
</feature>
<dbReference type="GO" id="GO:0098609">
    <property type="term" value="P:cell-cell adhesion"/>
    <property type="evidence" value="ECO:0007669"/>
    <property type="project" value="TreeGrafter"/>
</dbReference>
<dbReference type="GO" id="GO:0014069">
    <property type="term" value="C:postsynaptic density"/>
    <property type="evidence" value="ECO:0007669"/>
    <property type="project" value="TreeGrafter"/>
</dbReference>
<dbReference type="InterPro" id="IPR003591">
    <property type="entry name" value="Leu-rich_rpt_typical-subtyp"/>
</dbReference>
<feature type="compositionally biased region" description="Low complexity" evidence="3">
    <location>
        <begin position="824"/>
        <end position="839"/>
    </location>
</feature>
<evidence type="ECO:0000256" key="1">
    <source>
        <dbReference type="ARBA" id="ARBA00022614"/>
    </source>
</evidence>
<dbReference type="Gene3D" id="2.30.42.10">
    <property type="match status" value="1"/>
</dbReference>
<dbReference type="CDD" id="cd06749">
    <property type="entry name" value="PDZ_densin_erbin-like"/>
    <property type="match status" value="1"/>
</dbReference>
<dbReference type="Pfam" id="PF00595">
    <property type="entry name" value="PDZ"/>
    <property type="match status" value="1"/>
</dbReference>
<comment type="caution">
    <text evidence="5">The sequence shown here is derived from an EMBL/GenBank/DDBJ whole genome shotgun (WGS) entry which is preliminary data.</text>
</comment>
<feature type="compositionally biased region" description="Polar residues" evidence="3">
    <location>
        <begin position="507"/>
        <end position="533"/>
    </location>
</feature>
<evidence type="ECO:0000256" key="3">
    <source>
        <dbReference type="SAM" id="MobiDB-lite"/>
    </source>
</evidence>
<dbReference type="SUPFAM" id="SSF50156">
    <property type="entry name" value="PDZ domain-like"/>
    <property type="match status" value="1"/>
</dbReference>
<dbReference type="GO" id="GO:0019901">
    <property type="term" value="F:protein kinase binding"/>
    <property type="evidence" value="ECO:0007669"/>
    <property type="project" value="TreeGrafter"/>
</dbReference>
<dbReference type="FunFam" id="3.80.10.10:FF:000118">
    <property type="entry name" value="Leucine rich repeat containing 7"/>
    <property type="match status" value="1"/>
</dbReference>
<organism evidence="5 6">
    <name type="scientific">Pomacea canaliculata</name>
    <name type="common">Golden apple snail</name>
    <dbReference type="NCBI Taxonomy" id="400727"/>
    <lineage>
        <taxon>Eukaryota</taxon>
        <taxon>Metazoa</taxon>
        <taxon>Spiralia</taxon>
        <taxon>Lophotrochozoa</taxon>
        <taxon>Mollusca</taxon>
        <taxon>Gastropoda</taxon>
        <taxon>Caenogastropoda</taxon>
        <taxon>Architaenioglossa</taxon>
        <taxon>Ampullarioidea</taxon>
        <taxon>Ampullariidae</taxon>
        <taxon>Pomacea</taxon>
    </lineage>
</organism>
<dbReference type="OrthoDB" id="2187496at2759"/>
<feature type="compositionally biased region" description="Low complexity" evidence="3">
    <location>
        <begin position="705"/>
        <end position="733"/>
    </location>
</feature>
<evidence type="ECO:0000313" key="5">
    <source>
        <dbReference type="EMBL" id="PVD23056.1"/>
    </source>
</evidence>
<feature type="region of interest" description="Disordered" evidence="3">
    <location>
        <begin position="506"/>
        <end position="533"/>
    </location>
</feature>
<feature type="compositionally biased region" description="Pro residues" evidence="3">
    <location>
        <begin position="804"/>
        <end position="816"/>
    </location>
</feature>
<dbReference type="GO" id="GO:0043113">
    <property type="term" value="P:receptor clustering"/>
    <property type="evidence" value="ECO:0007669"/>
    <property type="project" value="TreeGrafter"/>
</dbReference>
<dbReference type="InterPro" id="IPR001611">
    <property type="entry name" value="Leu-rich_rpt"/>
</dbReference>
<sequence length="1247" mass="139718">MTNVLSEESKTMAGLVRKCPCLRPKIEEDVRVLDYRHSSLTDVPGEVFNFERTLEELYTDSNQIRDLPRELFYCHGLRKLSISDNEITSIPPAIASLDHLEELDFSKNGIIDVPDNIKCCKYLHVIDASVNPLGKLPEGFTQLQNLTHLYLNDTFLDYLPGSFGRLVKLRILEIRENHLKTLPKSFGRLTELERLDIGNNEFTDLPDIIGSLTNLLELWCDNNQILRITHMIGALKQLMFLDASNNDLEALPGEIEGCTSLADLHLSGNLLRSLPDSLGNLSSLTTLKVDDNELTSLPKTLGGLSSLSELNISMNDLEELPASIGLLRNLRTFYADENLLTFVPAELGSCSGITVLSLRKNKLTYIPDELGRIPRLRVLNLSDNYLSYLPFTIVKLKELQALWLTENQTRPLIPLQSDYEPETGRKILTCYLLPQGGSENDDNEGDGDSDSFHASIWDEERLRRQQIHFNFSDDPEEEGHLVRCPTPYPKEMREKARHMRNLAMRQTLGSNSEPTGWTPEGSSSHSFQDQKDSSNFMYGSGEVRVREARIAKPQSPSLQETHRLYRYDKEKLLKDKARMQHRHSMPDIPDNVATAIASSGKRGAVGLEEPEAGPLVRRKSTPNLLSAEGERTEGEQRIPALTYEDLYKKPLLQQHQHHRGSSGRRSRRMREYDSDTGYRSEQEMFRFNRQVVDDSRSRRPSHDMSNSPTPSSRPSTAMYMSHHQQQQSQYHQQQPPPSPSQFDGGSMLDQSTPITIQAPQSFLSASAGSGLYPQATGQKEQDLHRELYTPSPSLETLHKNSLERPPPPYQPAPPYHMTPRKKSVTSSRVSESDASAGSSKEGGGGSGSEVSYQSSSYSNPEYTTIQFVDQPRQEDKGVRKNYDALSLGQRAPEHSYTGQQRRSSDIYCSGIRNSPVPRTQRERANSDVYALGRFSDLQYSLSSHKHSENPSQASGGGHFVDQNPQPTVFSDKVMDRSRDSLTPVSSQYGKFDPNNARQSPHQVDPQKPRERSNSRVTIPGGKTSNIALTSQTAFEAYPNPYGEPMEAGDPLMMRFEDVAIFKNMQEPSSQVSSSTDSGYGHSHHIYEHIGDFQHRHSGSPHSSTPPSHRNTPVRRNSSSQGTSSRETTPVKEEGFYSVQGHTLSETTCQESREVFRAVIQKNPGLGFSIAGGHGSRGNPFREGDMGIFVTKVQPEGPAASVIQPGDKILKVNHIDFRNIDHSQAVNVMKTSVTVELLVERIQKINLV</sequence>
<feature type="compositionally biased region" description="Basic and acidic residues" evidence="3">
    <location>
        <begin position="1004"/>
        <end position="1013"/>
    </location>
</feature>
<feature type="compositionally biased region" description="Basic and acidic residues" evidence="3">
    <location>
        <begin position="871"/>
        <end position="882"/>
    </location>
</feature>
<dbReference type="InterPro" id="IPR036034">
    <property type="entry name" value="PDZ_sf"/>
</dbReference>
<dbReference type="PROSITE" id="PS50106">
    <property type="entry name" value="PDZ"/>
    <property type="match status" value="1"/>
</dbReference>
<feature type="domain" description="PDZ" evidence="4">
    <location>
        <begin position="1153"/>
        <end position="1231"/>
    </location>
</feature>
<feature type="region of interest" description="Disordered" evidence="3">
    <location>
        <begin position="940"/>
        <end position="1024"/>
    </location>
</feature>
<dbReference type="PANTHER" id="PTHR23119">
    <property type="entry name" value="DISCS LARGE"/>
    <property type="match status" value="1"/>
</dbReference>
<dbReference type="InterPro" id="IPR032675">
    <property type="entry name" value="LRR_dom_sf"/>
</dbReference>
<keyword evidence="1" id="KW-0433">Leucine-rich repeat</keyword>
<dbReference type="InterPro" id="IPR001478">
    <property type="entry name" value="PDZ"/>
</dbReference>
<dbReference type="GO" id="GO:0016323">
    <property type="term" value="C:basolateral plasma membrane"/>
    <property type="evidence" value="ECO:0007669"/>
    <property type="project" value="TreeGrafter"/>
</dbReference>
<reference evidence="5 6" key="1">
    <citation type="submission" date="2018-04" db="EMBL/GenBank/DDBJ databases">
        <title>The genome of golden apple snail Pomacea canaliculata provides insight into stress tolerance and invasive adaptation.</title>
        <authorList>
            <person name="Liu C."/>
            <person name="Liu B."/>
            <person name="Ren Y."/>
            <person name="Zhang Y."/>
            <person name="Wang H."/>
            <person name="Li S."/>
            <person name="Jiang F."/>
            <person name="Yin L."/>
            <person name="Zhang G."/>
            <person name="Qian W."/>
            <person name="Fan W."/>
        </authorList>
    </citation>
    <scope>NUCLEOTIDE SEQUENCE [LARGE SCALE GENOMIC DNA]</scope>
    <source>
        <strain evidence="5">SZHN2017</strain>
        <tissue evidence="5">Muscle</tissue>
    </source>
</reference>
<dbReference type="Gene3D" id="3.80.10.10">
    <property type="entry name" value="Ribonuclease Inhibitor"/>
    <property type="match status" value="2"/>
</dbReference>
<keyword evidence="2" id="KW-0677">Repeat</keyword>
<feature type="region of interest" description="Disordered" evidence="3">
    <location>
        <begin position="1092"/>
        <end position="1138"/>
    </location>
</feature>
<dbReference type="PANTHER" id="PTHR23119:SF50">
    <property type="entry name" value="PDZ DOMAIN-CONTAINING PROTEIN"/>
    <property type="match status" value="1"/>
</dbReference>
<feature type="compositionally biased region" description="Basic and acidic residues" evidence="3">
    <location>
        <begin position="669"/>
        <end position="702"/>
    </location>
</feature>
<dbReference type="EMBL" id="PZQS01000010">
    <property type="protein sequence ID" value="PVD23056.1"/>
    <property type="molecule type" value="Genomic_DNA"/>
</dbReference>
<accession>A0A2T7NPH3</accession>
<dbReference type="PROSITE" id="PS51450">
    <property type="entry name" value="LRR"/>
    <property type="match status" value="5"/>
</dbReference>